<name>A0A0A8YTV9_ARUDO</name>
<reference evidence="1" key="1">
    <citation type="submission" date="2014-09" db="EMBL/GenBank/DDBJ databases">
        <authorList>
            <person name="Magalhaes I.L.F."/>
            <person name="Oliveira U."/>
            <person name="Santos F.R."/>
            <person name="Vidigal T.H.D.A."/>
            <person name="Brescovit A.D."/>
            <person name="Santos A.J."/>
        </authorList>
    </citation>
    <scope>NUCLEOTIDE SEQUENCE</scope>
    <source>
        <tissue evidence="1">Shoot tissue taken approximately 20 cm above the soil surface</tissue>
    </source>
</reference>
<dbReference type="AlphaFoldDB" id="A0A0A8YTV9"/>
<proteinExistence type="predicted"/>
<sequence length="17" mass="1981">MRRSSARHSAPARRDAR</sequence>
<dbReference type="EMBL" id="GBRH01271893">
    <property type="protein sequence ID" value="JAD26002.1"/>
    <property type="molecule type" value="Transcribed_RNA"/>
</dbReference>
<accession>A0A0A8YTV9</accession>
<evidence type="ECO:0000313" key="1">
    <source>
        <dbReference type="EMBL" id="JAD26002.1"/>
    </source>
</evidence>
<reference evidence="1" key="2">
    <citation type="journal article" date="2015" name="Data Brief">
        <title>Shoot transcriptome of the giant reed, Arundo donax.</title>
        <authorList>
            <person name="Barrero R.A."/>
            <person name="Guerrero F.D."/>
            <person name="Moolhuijzen P."/>
            <person name="Goolsby J.A."/>
            <person name="Tidwell J."/>
            <person name="Bellgard S.E."/>
            <person name="Bellgard M.I."/>
        </authorList>
    </citation>
    <scope>NUCLEOTIDE SEQUENCE</scope>
    <source>
        <tissue evidence="1">Shoot tissue taken approximately 20 cm above the soil surface</tissue>
    </source>
</reference>
<organism evidence="1">
    <name type="scientific">Arundo donax</name>
    <name type="common">Giant reed</name>
    <name type="synonym">Donax arundinaceus</name>
    <dbReference type="NCBI Taxonomy" id="35708"/>
    <lineage>
        <taxon>Eukaryota</taxon>
        <taxon>Viridiplantae</taxon>
        <taxon>Streptophyta</taxon>
        <taxon>Embryophyta</taxon>
        <taxon>Tracheophyta</taxon>
        <taxon>Spermatophyta</taxon>
        <taxon>Magnoliopsida</taxon>
        <taxon>Liliopsida</taxon>
        <taxon>Poales</taxon>
        <taxon>Poaceae</taxon>
        <taxon>PACMAD clade</taxon>
        <taxon>Arundinoideae</taxon>
        <taxon>Arundineae</taxon>
        <taxon>Arundo</taxon>
    </lineage>
</organism>
<protein>
    <submittedName>
        <fullName evidence="1">Uncharacterized protein</fullName>
    </submittedName>
</protein>